<accession>A0ABP9IF95</accession>
<protein>
    <submittedName>
        <fullName evidence="1">Uncharacterized protein</fullName>
    </submittedName>
</protein>
<name>A0ABP9IF95_9ACTN</name>
<dbReference type="Proteomes" id="UP001501759">
    <property type="component" value="Unassembled WGS sequence"/>
</dbReference>
<gene>
    <name evidence="1" type="ORF">GCM10023335_05140</name>
</gene>
<sequence>MRGPGTGSPRWFTSTIFERVIDKRCDAEATPAPDGTVAVRRYSPYAVVRVNLYVGGVFYRGVVRASYEAPNGRLAYDLLLWPRPDVSPSGWYWFDGSRMTRRDYQGPRDTRVVA</sequence>
<comment type="caution">
    <text evidence="1">The sequence shown here is derived from an EMBL/GenBank/DDBJ whole genome shotgun (WGS) entry which is preliminary data.</text>
</comment>
<evidence type="ECO:0000313" key="2">
    <source>
        <dbReference type="Proteomes" id="UP001501759"/>
    </source>
</evidence>
<reference evidence="2" key="1">
    <citation type="journal article" date="2019" name="Int. J. Syst. Evol. Microbiol.">
        <title>The Global Catalogue of Microorganisms (GCM) 10K type strain sequencing project: providing services to taxonomists for standard genome sequencing and annotation.</title>
        <authorList>
            <consortium name="The Broad Institute Genomics Platform"/>
            <consortium name="The Broad Institute Genome Sequencing Center for Infectious Disease"/>
            <person name="Wu L."/>
            <person name="Ma J."/>
        </authorList>
    </citation>
    <scope>NUCLEOTIDE SEQUENCE [LARGE SCALE GENOMIC DNA]</scope>
    <source>
        <strain evidence="2">JCM 18409</strain>
    </source>
</reference>
<organism evidence="1 2">
    <name type="scientific">Streptomyces siamensis</name>
    <dbReference type="NCBI Taxonomy" id="1274986"/>
    <lineage>
        <taxon>Bacteria</taxon>
        <taxon>Bacillati</taxon>
        <taxon>Actinomycetota</taxon>
        <taxon>Actinomycetes</taxon>
        <taxon>Kitasatosporales</taxon>
        <taxon>Streptomycetaceae</taxon>
        <taxon>Streptomyces</taxon>
    </lineage>
</organism>
<evidence type="ECO:0000313" key="1">
    <source>
        <dbReference type="EMBL" id="GAA4995760.1"/>
    </source>
</evidence>
<proteinExistence type="predicted"/>
<dbReference type="EMBL" id="BAABKB010000001">
    <property type="protein sequence ID" value="GAA4995760.1"/>
    <property type="molecule type" value="Genomic_DNA"/>
</dbReference>
<keyword evidence="2" id="KW-1185">Reference proteome</keyword>